<reference evidence="2 3" key="1">
    <citation type="journal article" date="2023" name="Microorganisms">
        <title>Thiorhodovibrio frisius and Trv. litoralis spp. nov., Two Novel Members from a Clade of Fastidious Purple Sulfur Bacteria That Exhibit Unique Red-Shifted Light-Harvesting Capabilities.</title>
        <authorList>
            <person name="Methner A."/>
            <person name="Kuzyk S.B."/>
            <person name="Petersen J."/>
            <person name="Bauer S."/>
            <person name="Brinkmann H."/>
            <person name="Sichau K."/>
            <person name="Wanner G."/>
            <person name="Wolf J."/>
            <person name="Neumann-Schaal M."/>
            <person name="Henke P."/>
            <person name="Tank M."/>
            <person name="Sproer C."/>
            <person name="Bunk B."/>
            <person name="Overmann J."/>
        </authorList>
    </citation>
    <scope>NUCLEOTIDE SEQUENCE [LARGE SCALE GENOMIC DNA]</scope>
    <source>
        <strain evidence="2 3">DSM 6702</strain>
    </source>
</reference>
<feature type="compositionally biased region" description="Polar residues" evidence="1">
    <location>
        <begin position="1"/>
        <end position="10"/>
    </location>
</feature>
<evidence type="ECO:0008006" key="4">
    <source>
        <dbReference type="Google" id="ProtNLM"/>
    </source>
</evidence>
<evidence type="ECO:0000256" key="1">
    <source>
        <dbReference type="SAM" id="MobiDB-lite"/>
    </source>
</evidence>
<dbReference type="Proteomes" id="UP001432180">
    <property type="component" value="Chromosome"/>
</dbReference>
<protein>
    <recommendedName>
        <fullName evidence="4">Transposase</fullName>
    </recommendedName>
</protein>
<evidence type="ECO:0000313" key="3">
    <source>
        <dbReference type="Proteomes" id="UP001432180"/>
    </source>
</evidence>
<sequence length="64" mass="7465">MLQQRVEQWNQELRERGRQEGRDETRCQVAMALIQRTGLDDTTVAESTGLSVAEVEVLRDRLRH</sequence>
<accession>A0ABZ0SEG2</accession>
<proteinExistence type="predicted"/>
<dbReference type="RefSeq" id="WP_328985177.1">
    <property type="nucleotide sequence ID" value="NZ_CP121472.1"/>
</dbReference>
<dbReference type="EMBL" id="CP121472">
    <property type="protein sequence ID" value="WPL19433.1"/>
    <property type="molecule type" value="Genomic_DNA"/>
</dbReference>
<name>A0ABZ0SEG2_9GAMM</name>
<feature type="region of interest" description="Disordered" evidence="1">
    <location>
        <begin position="1"/>
        <end position="24"/>
    </location>
</feature>
<evidence type="ECO:0000313" key="2">
    <source>
        <dbReference type="EMBL" id="WPL19433.1"/>
    </source>
</evidence>
<keyword evidence="3" id="KW-1185">Reference proteome</keyword>
<organism evidence="2 3">
    <name type="scientific">Thiorhodovibrio winogradskyi</name>
    <dbReference type="NCBI Taxonomy" id="77007"/>
    <lineage>
        <taxon>Bacteria</taxon>
        <taxon>Pseudomonadati</taxon>
        <taxon>Pseudomonadota</taxon>
        <taxon>Gammaproteobacteria</taxon>
        <taxon>Chromatiales</taxon>
        <taxon>Chromatiaceae</taxon>
        <taxon>Thiorhodovibrio</taxon>
    </lineage>
</organism>
<gene>
    <name evidence="2" type="ORF">Thiowin_04556</name>
</gene>
<feature type="compositionally biased region" description="Basic and acidic residues" evidence="1">
    <location>
        <begin position="12"/>
        <end position="24"/>
    </location>
</feature>